<name>A0A288WG34_9CAUD</name>
<reference evidence="1 2" key="1">
    <citation type="submission" date="2017-04" db="EMBL/GenBank/DDBJ databases">
        <title>Bacillus anthracis phage Complete Genome.</title>
        <authorList>
            <person name="Alkalay S."/>
            <person name="Coppenhagen-Glazer S."/>
            <person name="Hazan R."/>
        </authorList>
    </citation>
    <scope>NUCLEOTIDE SEQUENCE [LARGE SCALE GENOMIC DNA]</scope>
</reference>
<keyword evidence="2" id="KW-1185">Reference proteome</keyword>
<evidence type="ECO:0000313" key="1">
    <source>
        <dbReference type="EMBL" id="ARW58511.1"/>
    </source>
</evidence>
<organism evidence="1 2">
    <name type="scientific">Bacillus phage Negev_SA</name>
    <dbReference type="NCBI Taxonomy" id="1983579"/>
    <lineage>
        <taxon>Viruses</taxon>
        <taxon>Duplodnaviria</taxon>
        <taxon>Heunggongvirae</taxon>
        <taxon>Uroviricota</taxon>
        <taxon>Caudoviricetes</taxon>
        <taxon>Wbetavirus</taxon>
        <taxon>Wbetavirus negev</taxon>
    </lineage>
</organism>
<dbReference type="KEGG" id="vg:79587080"/>
<dbReference type="EMBL" id="KY963370">
    <property type="protein sequence ID" value="ARW58511.1"/>
    <property type="molecule type" value="Genomic_DNA"/>
</dbReference>
<proteinExistence type="predicted"/>
<evidence type="ECO:0000313" key="2">
    <source>
        <dbReference type="Proteomes" id="UP000226363"/>
    </source>
</evidence>
<sequence length="43" mass="5008">MILDKLSVLLQVAFLSLKLDLNLHLEKPLNVQLIFLVYLLIIF</sequence>
<protein>
    <submittedName>
        <fullName evidence="1">Uncharacterized protein</fullName>
    </submittedName>
</protein>
<accession>A0A288WG34</accession>
<dbReference type="Proteomes" id="UP000226363">
    <property type="component" value="Segment"/>
</dbReference>
<dbReference type="GeneID" id="79587080"/>
<dbReference type="RefSeq" id="YP_010739687.1">
    <property type="nucleotide sequence ID" value="NC_073044.1"/>
</dbReference>